<dbReference type="Gene3D" id="1.10.287.110">
    <property type="entry name" value="DnaJ domain"/>
    <property type="match status" value="1"/>
</dbReference>
<dbReference type="GO" id="GO:0051082">
    <property type="term" value="F:unfolded protein binding"/>
    <property type="evidence" value="ECO:0007669"/>
    <property type="project" value="InterPro"/>
</dbReference>
<dbReference type="GO" id="GO:0005737">
    <property type="term" value="C:cytoplasm"/>
    <property type="evidence" value="ECO:0007669"/>
    <property type="project" value="TreeGrafter"/>
</dbReference>
<accession>W4LPP8</accession>
<dbReference type="Gene3D" id="2.60.260.20">
    <property type="entry name" value="Urease metallochaperone UreE, N-terminal domain"/>
    <property type="match status" value="2"/>
</dbReference>
<name>W4LPP8_ENTF1</name>
<feature type="domain" description="J" evidence="2">
    <location>
        <begin position="5"/>
        <end position="69"/>
    </location>
</feature>
<evidence type="ECO:0000256" key="1">
    <source>
        <dbReference type="ARBA" id="ARBA00023186"/>
    </source>
</evidence>
<dbReference type="EMBL" id="AZHW01000380">
    <property type="protein sequence ID" value="ETX00054.1"/>
    <property type="molecule type" value="Genomic_DNA"/>
</dbReference>
<gene>
    <name evidence="3" type="ORF">ETSY1_12700</name>
</gene>
<evidence type="ECO:0000313" key="4">
    <source>
        <dbReference type="Proteomes" id="UP000019141"/>
    </source>
</evidence>
<dbReference type="SUPFAM" id="SSF46565">
    <property type="entry name" value="Chaperone J-domain"/>
    <property type="match status" value="1"/>
</dbReference>
<proteinExistence type="predicted"/>
<dbReference type="CDD" id="cd06257">
    <property type="entry name" value="DnaJ"/>
    <property type="match status" value="1"/>
</dbReference>
<protein>
    <recommendedName>
        <fullName evidence="2">J domain-containing protein</fullName>
    </recommendedName>
</protein>
<dbReference type="InterPro" id="IPR036869">
    <property type="entry name" value="J_dom_sf"/>
</dbReference>
<dbReference type="InterPro" id="IPR018253">
    <property type="entry name" value="DnaJ_domain_CS"/>
</dbReference>
<dbReference type="Pfam" id="PF01556">
    <property type="entry name" value="DnaJ_C"/>
    <property type="match status" value="1"/>
</dbReference>
<dbReference type="CDD" id="cd10747">
    <property type="entry name" value="DnaJ_C"/>
    <property type="match status" value="1"/>
</dbReference>
<dbReference type="InterPro" id="IPR001623">
    <property type="entry name" value="DnaJ_domain"/>
</dbReference>
<dbReference type="PANTHER" id="PTHR43096">
    <property type="entry name" value="DNAJ HOMOLOG 1, MITOCHONDRIAL-RELATED"/>
    <property type="match status" value="1"/>
</dbReference>
<organism evidence="3 4">
    <name type="scientific">Entotheonella factor</name>
    <dbReference type="NCBI Taxonomy" id="1429438"/>
    <lineage>
        <taxon>Bacteria</taxon>
        <taxon>Pseudomonadati</taxon>
        <taxon>Nitrospinota/Tectimicrobiota group</taxon>
        <taxon>Candidatus Tectimicrobiota</taxon>
        <taxon>Candidatus Entotheonellia</taxon>
        <taxon>Candidatus Entotheonellales</taxon>
        <taxon>Candidatus Entotheonellaceae</taxon>
        <taxon>Candidatus Entotheonella</taxon>
    </lineage>
</organism>
<dbReference type="Pfam" id="PF00226">
    <property type="entry name" value="DnaJ"/>
    <property type="match status" value="1"/>
</dbReference>
<keyword evidence="4" id="KW-1185">Reference proteome</keyword>
<dbReference type="SUPFAM" id="SSF49493">
    <property type="entry name" value="HSP40/DnaJ peptide-binding domain"/>
    <property type="match status" value="2"/>
</dbReference>
<dbReference type="PROSITE" id="PS50076">
    <property type="entry name" value="DNAJ_2"/>
    <property type="match status" value="1"/>
</dbReference>
<keyword evidence="1" id="KW-0143">Chaperone</keyword>
<dbReference type="PROSITE" id="PS00636">
    <property type="entry name" value="DNAJ_1"/>
    <property type="match status" value="1"/>
</dbReference>
<dbReference type="FunFam" id="2.60.260.20:FF:000013">
    <property type="entry name" value="DnaJ subfamily B member 11"/>
    <property type="match status" value="1"/>
</dbReference>
<dbReference type="SMART" id="SM00271">
    <property type="entry name" value="DnaJ"/>
    <property type="match status" value="1"/>
</dbReference>
<dbReference type="GO" id="GO:0042026">
    <property type="term" value="P:protein refolding"/>
    <property type="evidence" value="ECO:0007669"/>
    <property type="project" value="TreeGrafter"/>
</dbReference>
<dbReference type="PANTHER" id="PTHR43096:SF52">
    <property type="entry name" value="DNAJ HOMOLOG 1, MITOCHONDRIAL-RELATED"/>
    <property type="match status" value="1"/>
</dbReference>
<reference evidence="3 4" key="1">
    <citation type="journal article" date="2014" name="Nature">
        <title>An environmental bacterial taxon with a large and distinct metabolic repertoire.</title>
        <authorList>
            <person name="Wilson M.C."/>
            <person name="Mori T."/>
            <person name="Ruckert C."/>
            <person name="Uria A.R."/>
            <person name="Helf M.J."/>
            <person name="Takada K."/>
            <person name="Gernert C."/>
            <person name="Steffens U.A."/>
            <person name="Heycke N."/>
            <person name="Schmitt S."/>
            <person name="Rinke C."/>
            <person name="Helfrich E.J."/>
            <person name="Brachmann A.O."/>
            <person name="Gurgui C."/>
            <person name="Wakimoto T."/>
            <person name="Kracht M."/>
            <person name="Crusemann M."/>
            <person name="Hentschel U."/>
            <person name="Abe I."/>
            <person name="Matsunaga S."/>
            <person name="Kalinowski J."/>
            <person name="Takeyama H."/>
            <person name="Piel J."/>
        </authorList>
    </citation>
    <scope>NUCLEOTIDE SEQUENCE [LARGE SCALE GENOMIC DNA]</scope>
    <source>
        <strain evidence="4">TSY1</strain>
    </source>
</reference>
<dbReference type="Proteomes" id="UP000019141">
    <property type="component" value="Unassembled WGS sequence"/>
</dbReference>
<dbReference type="InterPro" id="IPR008971">
    <property type="entry name" value="HSP40/DnaJ_pept-bd"/>
</dbReference>
<sequence>MEYKDYYAILGVSKGASQNEIQRAYRKLARQYHPDINQEAGAENRFKDIGEAYEVLKDPEKREQYDRYGSAWKAAQQSGGTPPPGYEDIWVDLSGSPDRSFSGFSGFSSFFEQLFGRGNSRGSAWTDFSTSESGDSQSWTMPGADREAVLSLTLEEAAHGGQREISLIDPETGQSKTYAVKVPKGIRPGQRIRLAKLGGPSMGSGPAGDLYLRVDLQPHAAFRLEGCDLYTTLTVAPWEAALGSEATLTTLDGSVRVKIPAGSSSGRQIRLKGRGFPNPPGGAGDLYAEIEIAVPKVLSDDERRLFEELAERSTFQPRAVEVAR</sequence>
<dbReference type="PATRIC" id="fig|1429438.4.peg.2545"/>
<dbReference type="AlphaFoldDB" id="W4LPP8"/>
<comment type="caution">
    <text evidence="3">The sequence shown here is derived from an EMBL/GenBank/DDBJ whole genome shotgun (WGS) entry which is preliminary data.</text>
</comment>
<dbReference type="HOGENOM" id="CLU_017633_0_0_7"/>
<evidence type="ECO:0000313" key="3">
    <source>
        <dbReference type="EMBL" id="ETX00054.1"/>
    </source>
</evidence>
<dbReference type="PRINTS" id="PR00625">
    <property type="entry name" value="JDOMAIN"/>
</dbReference>
<dbReference type="InterPro" id="IPR002939">
    <property type="entry name" value="DnaJ_C"/>
</dbReference>
<evidence type="ECO:0000259" key="2">
    <source>
        <dbReference type="PROSITE" id="PS50076"/>
    </source>
</evidence>